<dbReference type="EMBL" id="JABSTV010000589">
    <property type="protein sequence ID" value="KAH7986088.1"/>
    <property type="molecule type" value="Genomic_DNA"/>
</dbReference>
<sequence length="520" mass="56469">MSGHFQRHLSFLCRMDFVAAGGEMGDLVELSFLSFQVGIYDHASNSSPMCQHGHMQVSEELDMKALTASRSLQAIRPKRERHRSRQHAIALLHSASLDPRSFPQESHTSPLEFGGYCGSLARKGAAFYSSSRNVRLTVTSPVMSTMRTPTAGVFLTYRFWKRAEYLRDGWFYGDKVPGSYCDRLFTNCHERSCRVRSPNYPGFYLRNITCTYHVHQTYTPPGKVAQIVFYQRNEHKISIHSGVPNAGAIPALTTECAADVVKISDGAPGSERDAVVLLQFCGSGLLPEVFSSGPDATVRLVSVPFQQIVDLRVEMDVSVRFVDSTDLRMVGRRSYAGVGLLGLRDDIACLCEHGPPGLATRPFPQNMDASSTLTAGTTTTPCLQSAVSPNDILVTTDTYDLDELTSASEDDAPRHRQKKFDQARGEAMQPSGLASIPPSHVTAGSGLNGRPPPCGIRCTGAKDTKCEGAAPATTKAAAYPTRGHKGDHTSEKESGHSEFHDASSLPSPTGGGQFPTTLYG</sequence>
<comment type="caution">
    <text evidence="2">Lacks conserved residue(s) required for the propagation of feature annotation.</text>
</comment>
<feature type="compositionally biased region" description="Low complexity" evidence="3">
    <location>
        <begin position="469"/>
        <end position="481"/>
    </location>
</feature>
<keyword evidence="1" id="KW-1015">Disulfide bond</keyword>
<dbReference type="GO" id="GO:0005886">
    <property type="term" value="C:plasma membrane"/>
    <property type="evidence" value="ECO:0007669"/>
    <property type="project" value="TreeGrafter"/>
</dbReference>
<proteinExistence type="predicted"/>
<feature type="compositionally biased region" description="Low complexity" evidence="3">
    <location>
        <begin position="369"/>
        <end position="380"/>
    </location>
</feature>
<dbReference type="Proteomes" id="UP000821837">
    <property type="component" value="Unassembled WGS sequence"/>
</dbReference>
<evidence type="ECO:0000259" key="4">
    <source>
        <dbReference type="PROSITE" id="PS01180"/>
    </source>
</evidence>
<feature type="region of interest" description="Disordered" evidence="3">
    <location>
        <begin position="466"/>
        <end position="520"/>
    </location>
</feature>
<feature type="region of interest" description="Disordered" evidence="3">
    <location>
        <begin position="361"/>
        <end position="381"/>
    </location>
</feature>
<dbReference type="InterPro" id="IPR053207">
    <property type="entry name" value="Non-NMDA_GluR_Accessory"/>
</dbReference>
<feature type="compositionally biased region" description="Basic and acidic residues" evidence="3">
    <location>
        <begin position="484"/>
        <end position="501"/>
    </location>
</feature>
<evidence type="ECO:0000256" key="2">
    <source>
        <dbReference type="PROSITE-ProRule" id="PRU00059"/>
    </source>
</evidence>
<evidence type="ECO:0000256" key="3">
    <source>
        <dbReference type="SAM" id="MobiDB-lite"/>
    </source>
</evidence>
<dbReference type="PROSITE" id="PS01180">
    <property type="entry name" value="CUB"/>
    <property type="match status" value="1"/>
</dbReference>
<reference evidence="5" key="1">
    <citation type="journal article" date="2020" name="Cell">
        <title>Large-Scale Comparative Analyses of Tick Genomes Elucidate Their Genetic Diversity and Vector Capacities.</title>
        <authorList>
            <consortium name="Tick Genome and Microbiome Consortium (TIGMIC)"/>
            <person name="Jia N."/>
            <person name="Wang J."/>
            <person name="Shi W."/>
            <person name="Du L."/>
            <person name="Sun Y."/>
            <person name="Zhan W."/>
            <person name="Jiang J.F."/>
            <person name="Wang Q."/>
            <person name="Zhang B."/>
            <person name="Ji P."/>
            <person name="Bell-Sakyi L."/>
            <person name="Cui X.M."/>
            <person name="Yuan T.T."/>
            <person name="Jiang B.G."/>
            <person name="Yang W.F."/>
            <person name="Lam T.T."/>
            <person name="Chang Q.C."/>
            <person name="Ding S.J."/>
            <person name="Wang X.J."/>
            <person name="Zhu J.G."/>
            <person name="Ruan X.D."/>
            <person name="Zhao L."/>
            <person name="Wei J.T."/>
            <person name="Ye R.Z."/>
            <person name="Que T.C."/>
            <person name="Du C.H."/>
            <person name="Zhou Y.H."/>
            <person name="Cheng J.X."/>
            <person name="Dai P.F."/>
            <person name="Guo W.B."/>
            <person name="Han X.H."/>
            <person name="Huang E.J."/>
            <person name="Li L.F."/>
            <person name="Wei W."/>
            <person name="Gao Y.C."/>
            <person name="Liu J.Z."/>
            <person name="Shao H.Z."/>
            <person name="Wang X."/>
            <person name="Wang C.C."/>
            <person name="Yang T.C."/>
            <person name="Huo Q.B."/>
            <person name="Li W."/>
            <person name="Chen H.Y."/>
            <person name="Chen S.E."/>
            <person name="Zhou L.G."/>
            <person name="Ni X.B."/>
            <person name="Tian J.H."/>
            <person name="Sheng Y."/>
            <person name="Liu T."/>
            <person name="Pan Y.S."/>
            <person name="Xia L.Y."/>
            <person name="Li J."/>
            <person name="Zhao F."/>
            <person name="Cao W.C."/>
        </authorList>
    </citation>
    <scope>NUCLEOTIDE SEQUENCE</scope>
    <source>
        <strain evidence="5">Rsan-2018</strain>
    </source>
</reference>
<evidence type="ECO:0000256" key="1">
    <source>
        <dbReference type="ARBA" id="ARBA00023157"/>
    </source>
</evidence>
<dbReference type="Gene3D" id="2.60.120.290">
    <property type="entry name" value="Spermadhesin, CUB domain"/>
    <property type="match status" value="1"/>
</dbReference>
<organism evidence="5 6">
    <name type="scientific">Rhipicephalus sanguineus</name>
    <name type="common">Brown dog tick</name>
    <name type="synonym">Ixodes sanguineus</name>
    <dbReference type="NCBI Taxonomy" id="34632"/>
    <lineage>
        <taxon>Eukaryota</taxon>
        <taxon>Metazoa</taxon>
        <taxon>Ecdysozoa</taxon>
        <taxon>Arthropoda</taxon>
        <taxon>Chelicerata</taxon>
        <taxon>Arachnida</taxon>
        <taxon>Acari</taxon>
        <taxon>Parasitiformes</taxon>
        <taxon>Ixodida</taxon>
        <taxon>Ixodoidea</taxon>
        <taxon>Ixodidae</taxon>
        <taxon>Rhipicephalinae</taxon>
        <taxon>Rhipicephalus</taxon>
        <taxon>Rhipicephalus</taxon>
    </lineage>
</organism>
<feature type="compositionally biased region" description="Basic and acidic residues" evidence="3">
    <location>
        <begin position="411"/>
        <end position="424"/>
    </location>
</feature>
<dbReference type="InterPro" id="IPR000859">
    <property type="entry name" value="CUB_dom"/>
</dbReference>
<dbReference type="CDD" id="cd00041">
    <property type="entry name" value="CUB"/>
    <property type="match status" value="1"/>
</dbReference>
<dbReference type="InterPro" id="IPR035914">
    <property type="entry name" value="Sperma_CUB_dom_sf"/>
</dbReference>
<evidence type="ECO:0000313" key="5">
    <source>
        <dbReference type="EMBL" id="KAH7986088.1"/>
    </source>
</evidence>
<dbReference type="PANTHER" id="PTHR47537:SF3">
    <property type="entry name" value="CUB DOMAIN-CONTAINING PROTEIN"/>
    <property type="match status" value="1"/>
</dbReference>
<keyword evidence="6" id="KW-1185">Reference proteome</keyword>
<dbReference type="SUPFAM" id="SSF49854">
    <property type="entry name" value="Spermadhesin, CUB domain"/>
    <property type="match status" value="1"/>
</dbReference>
<dbReference type="PANTHER" id="PTHR47537">
    <property type="entry name" value="CUBILIN"/>
    <property type="match status" value="1"/>
</dbReference>
<evidence type="ECO:0000313" key="6">
    <source>
        <dbReference type="Proteomes" id="UP000821837"/>
    </source>
</evidence>
<feature type="region of interest" description="Disordered" evidence="3">
    <location>
        <begin position="404"/>
        <end position="453"/>
    </location>
</feature>
<gene>
    <name evidence="5" type="ORF">HPB52_025215</name>
</gene>
<comment type="caution">
    <text evidence="5">The sequence shown here is derived from an EMBL/GenBank/DDBJ whole genome shotgun (WGS) entry which is preliminary data.</text>
</comment>
<dbReference type="AlphaFoldDB" id="A0A9D4YRL3"/>
<name>A0A9D4YRL3_RHISA</name>
<accession>A0A9D4YRL3</accession>
<reference evidence="5" key="2">
    <citation type="submission" date="2021-09" db="EMBL/GenBank/DDBJ databases">
        <authorList>
            <person name="Jia N."/>
            <person name="Wang J."/>
            <person name="Shi W."/>
            <person name="Du L."/>
            <person name="Sun Y."/>
            <person name="Zhan W."/>
            <person name="Jiang J."/>
            <person name="Wang Q."/>
            <person name="Zhang B."/>
            <person name="Ji P."/>
            <person name="Sakyi L.B."/>
            <person name="Cui X."/>
            <person name="Yuan T."/>
            <person name="Jiang B."/>
            <person name="Yang W."/>
            <person name="Lam T.T.-Y."/>
            <person name="Chang Q."/>
            <person name="Ding S."/>
            <person name="Wang X."/>
            <person name="Zhu J."/>
            <person name="Ruan X."/>
            <person name="Zhao L."/>
            <person name="Wei J."/>
            <person name="Que T."/>
            <person name="Du C."/>
            <person name="Cheng J."/>
            <person name="Dai P."/>
            <person name="Han X."/>
            <person name="Huang E."/>
            <person name="Gao Y."/>
            <person name="Liu J."/>
            <person name="Shao H."/>
            <person name="Ye R."/>
            <person name="Li L."/>
            <person name="Wei W."/>
            <person name="Wang X."/>
            <person name="Wang C."/>
            <person name="Huo Q."/>
            <person name="Li W."/>
            <person name="Guo W."/>
            <person name="Chen H."/>
            <person name="Chen S."/>
            <person name="Zhou L."/>
            <person name="Zhou L."/>
            <person name="Ni X."/>
            <person name="Tian J."/>
            <person name="Zhou Y."/>
            <person name="Sheng Y."/>
            <person name="Liu T."/>
            <person name="Pan Y."/>
            <person name="Xia L."/>
            <person name="Li J."/>
            <person name="Zhao F."/>
            <person name="Cao W."/>
        </authorList>
    </citation>
    <scope>NUCLEOTIDE SEQUENCE</scope>
    <source>
        <strain evidence="5">Rsan-2018</strain>
        <tissue evidence="5">Larvae</tissue>
    </source>
</reference>
<dbReference type="VEuPathDB" id="VectorBase:RSAN_054793"/>
<protein>
    <recommendedName>
        <fullName evidence="4">CUB domain-containing protein</fullName>
    </recommendedName>
</protein>
<dbReference type="Pfam" id="PF00431">
    <property type="entry name" value="CUB"/>
    <property type="match status" value="1"/>
</dbReference>
<feature type="domain" description="CUB" evidence="4">
    <location>
        <begin position="181"/>
        <end position="292"/>
    </location>
</feature>